<evidence type="ECO:0000256" key="9">
    <source>
        <dbReference type="ARBA" id="ARBA00023204"/>
    </source>
</evidence>
<dbReference type="GO" id="GO:0006355">
    <property type="term" value="P:regulation of DNA-templated transcription"/>
    <property type="evidence" value="ECO:0007669"/>
    <property type="project" value="UniProtKB-UniRule"/>
</dbReference>
<evidence type="ECO:0000313" key="17">
    <source>
        <dbReference type="EMBL" id="TCT13058.1"/>
    </source>
</evidence>
<keyword evidence="2 13" id="KW-0963">Cytoplasm</keyword>
<keyword evidence="18" id="KW-1185">Reference proteome</keyword>
<dbReference type="OrthoDB" id="9804325at2"/>
<dbReference type="FunFam" id="3.40.50.300:FF:000546">
    <property type="entry name" value="Transcription-repair-coupling factor"/>
    <property type="match status" value="1"/>
</dbReference>
<dbReference type="SUPFAM" id="SSF141259">
    <property type="entry name" value="CarD-like"/>
    <property type="match status" value="1"/>
</dbReference>
<comment type="caution">
    <text evidence="17">The sequence shown here is derived from an EMBL/GenBank/DDBJ whole genome shotgun (WGS) entry which is preliminary data.</text>
</comment>
<keyword evidence="6" id="KW-0347">Helicase</keyword>
<comment type="similarity">
    <text evidence="10 13">In the N-terminal section; belongs to the UvrB family.</text>
</comment>
<evidence type="ECO:0000256" key="12">
    <source>
        <dbReference type="ARBA" id="ARBA00070128"/>
    </source>
</evidence>
<dbReference type="Gene3D" id="3.40.50.11180">
    <property type="match status" value="1"/>
</dbReference>
<dbReference type="Pfam" id="PF02559">
    <property type="entry name" value="CarD_TRCF_RID"/>
    <property type="match status" value="1"/>
</dbReference>
<dbReference type="GO" id="GO:0005524">
    <property type="term" value="F:ATP binding"/>
    <property type="evidence" value="ECO:0007669"/>
    <property type="project" value="UniProtKB-UniRule"/>
</dbReference>
<evidence type="ECO:0000259" key="16">
    <source>
        <dbReference type="PROSITE" id="PS51194"/>
    </source>
</evidence>
<dbReference type="Gene3D" id="3.40.50.300">
    <property type="entry name" value="P-loop containing nucleotide triphosphate hydrolases"/>
    <property type="match status" value="2"/>
</dbReference>
<dbReference type="SUPFAM" id="SSF52540">
    <property type="entry name" value="P-loop containing nucleoside triphosphate hydrolases"/>
    <property type="match status" value="4"/>
</dbReference>
<evidence type="ECO:0000256" key="5">
    <source>
        <dbReference type="ARBA" id="ARBA00022801"/>
    </source>
</evidence>
<dbReference type="HAMAP" id="MF_00969">
    <property type="entry name" value="TRCF"/>
    <property type="match status" value="1"/>
</dbReference>
<dbReference type="InterPro" id="IPR005118">
    <property type="entry name" value="TRCF_C"/>
</dbReference>
<dbReference type="InterPro" id="IPR041471">
    <property type="entry name" value="UvrB_inter"/>
</dbReference>
<evidence type="ECO:0000256" key="3">
    <source>
        <dbReference type="ARBA" id="ARBA00022741"/>
    </source>
</evidence>
<dbReference type="NCBIfam" id="TIGR00580">
    <property type="entry name" value="mfd"/>
    <property type="match status" value="1"/>
</dbReference>
<keyword evidence="8 13" id="KW-0238">DNA-binding</keyword>
<proteinExistence type="inferred from homology"/>
<dbReference type="InterPro" id="IPR011545">
    <property type="entry name" value="DEAD/DEAH_box_helicase_dom"/>
</dbReference>
<dbReference type="SMART" id="SM01058">
    <property type="entry name" value="CarD_TRCF"/>
    <property type="match status" value="1"/>
</dbReference>
<accession>A0A4R3MK42</accession>
<feature type="domain" description="Helicase C-terminal" evidence="16">
    <location>
        <begin position="810"/>
        <end position="976"/>
    </location>
</feature>
<evidence type="ECO:0000256" key="10">
    <source>
        <dbReference type="ARBA" id="ARBA00061104"/>
    </source>
</evidence>
<evidence type="ECO:0000256" key="2">
    <source>
        <dbReference type="ARBA" id="ARBA00022490"/>
    </source>
</evidence>
<evidence type="ECO:0000256" key="7">
    <source>
        <dbReference type="ARBA" id="ARBA00022840"/>
    </source>
</evidence>
<dbReference type="InterPro" id="IPR003711">
    <property type="entry name" value="CarD-like/TRCF_RID"/>
</dbReference>
<comment type="similarity">
    <text evidence="11 13">In the C-terminal section; belongs to the helicase family. RecG subfamily.</text>
</comment>
<dbReference type="SUPFAM" id="SSF143517">
    <property type="entry name" value="TRCF domain-like"/>
    <property type="match status" value="1"/>
</dbReference>
<comment type="function">
    <text evidence="13">Couples transcription and DNA repair by recognizing RNA polymerase (RNAP) stalled at DNA lesions. Mediates ATP-dependent release of RNAP and its truncated transcript from the DNA, and recruitment of nucleotide excision repair machinery to the damaged site.</text>
</comment>
<dbReference type="EMBL" id="SMAL01000009">
    <property type="protein sequence ID" value="TCT13058.1"/>
    <property type="molecule type" value="Genomic_DNA"/>
</dbReference>
<dbReference type="AlphaFoldDB" id="A0A4R3MK42"/>
<dbReference type="GO" id="GO:0000716">
    <property type="term" value="P:transcription-coupled nucleotide-excision repair, DNA damage recognition"/>
    <property type="evidence" value="ECO:0007669"/>
    <property type="project" value="UniProtKB-UniRule"/>
</dbReference>
<feature type="domain" description="Helicase ATP-binding" evidence="15">
    <location>
        <begin position="640"/>
        <end position="801"/>
    </location>
</feature>
<keyword evidence="3 13" id="KW-0547">Nucleotide-binding</keyword>
<name>A0A4R3MK42_9FIRM</name>
<dbReference type="InterPro" id="IPR047112">
    <property type="entry name" value="RecG/Mfd"/>
</dbReference>
<evidence type="ECO:0000256" key="6">
    <source>
        <dbReference type="ARBA" id="ARBA00022806"/>
    </source>
</evidence>
<dbReference type="Pfam" id="PF17757">
    <property type="entry name" value="UvrB_inter"/>
    <property type="match status" value="1"/>
</dbReference>
<dbReference type="InterPro" id="IPR037235">
    <property type="entry name" value="TRCF-like_C_D7"/>
</dbReference>
<keyword evidence="14" id="KW-0175">Coiled coil</keyword>
<evidence type="ECO:0000259" key="15">
    <source>
        <dbReference type="PROSITE" id="PS51192"/>
    </source>
</evidence>
<protein>
    <recommendedName>
        <fullName evidence="12 13">Transcription-repair-coupling factor</fullName>
        <shortName evidence="13">TRCF</shortName>
        <ecNumber evidence="13">3.6.4.-</ecNumber>
    </recommendedName>
</protein>
<gene>
    <name evidence="13" type="primary">mfd</name>
    <name evidence="17" type="ORF">EDC18_10919</name>
</gene>
<organism evidence="17 18">
    <name type="scientific">Natranaerovirga pectinivora</name>
    <dbReference type="NCBI Taxonomy" id="682400"/>
    <lineage>
        <taxon>Bacteria</taxon>
        <taxon>Bacillati</taxon>
        <taxon>Bacillota</taxon>
        <taxon>Clostridia</taxon>
        <taxon>Lachnospirales</taxon>
        <taxon>Natranaerovirgaceae</taxon>
        <taxon>Natranaerovirga</taxon>
    </lineage>
</organism>
<keyword evidence="5 13" id="KW-0378">Hydrolase</keyword>
<evidence type="ECO:0000313" key="18">
    <source>
        <dbReference type="Proteomes" id="UP000294902"/>
    </source>
</evidence>
<evidence type="ECO:0000256" key="1">
    <source>
        <dbReference type="ARBA" id="ARBA00004496"/>
    </source>
</evidence>
<dbReference type="Gene3D" id="3.30.2060.10">
    <property type="entry name" value="Penicillin-binding protein 1b domain"/>
    <property type="match status" value="1"/>
</dbReference>
<dbReference type="CDD" id="cd17991">
    <property type="entry name" value="DEXHc_TRCF"/>
    <property type="match status" value="1"/>
</dbReference>
<dbReference type="GO" id="GO:0005737">
    <property type="term" value="C:cytoplasm"/>
    <property type="evidence" value="ECO:0007669"/>
    <property type="project" value="UniProtKB-SubCell"/>
</dbReference>
<dbReference type="Pfam" id="PF03461">
    <property type="entry name" value="TRCF"/>
    <property type="match status" value="1"/>
</dbReference>
<evidence type="ECO:0000256" key="4">
    <source>
        <dbReference type="ARBA" id="ARBA00022763"/>
    </source>
</evidence>
<dbReference type="EC" id="3.6.4.-" evidence="13"/>
<dbReference type="PANTHER" id="PTHR47964">
    <property type="entry name" value="ATP-DEPENDENT DNA HELICASE HOMOLOG RECG, CHLOROPLASTIC"/>
    <property type="match status" value="1"/>
</dbReference>
<evidence type="ECO:0000256" key="11">
    <source>
        <dbReference type="ARBA" id="ARBA00061399"/>
    </source>
</evidence>
<dbReference type="Gene3D" id="3.90.1150.50">
    <property type="entry name" value="Transcription-repair-coupling factor, D7 domain"/>
    <property type="match status" value="1"/>
</dbReference>
<keyword evidence="7 13" id="KW-0067">ATP-binding</keyword>
<feature type="coiled-coil region" evidence="14">
    <location>
        <begin position="226"/>
        <end position="280"/>
    </location>
</feature>
<dbReference type="Gene3D" id="2.40.10.170">
    <property type="match status" value="1"/>
</dbReference>
<dbReference type="GO" id="GO:0016787">
    <property type="term" value="F:hydrolase activity"/>
    <property type="evidence" value="ECO:0007669"/>
    <property type="project" value="UniProtKB-KW"/>
</dbReference>
<dbReference type="Proteomes" id="UP000294902">
    <property type="component" value="Unassembled WGS sequence"/>
</dbReference>
<dbReference type="GO" id="GO:0003678">
    <property type="term" value="F:DNA helicase activity"/>
    <property type="evidence" value="ECO:0007669"/>
    <property type="project" value="TreeGrafter"/>
</dbReference>
<dbReference type="SMART" id="SM00490">
    <property type="entry name" value="HELICc"/>
    <property type="match status" value="1"/>
</dbReference>
<sequence>MNTLLQPFKELEEFNLIKKDIENKKLPVHITGCIDSQKTHVVYGLGEYRKNKVIITYNELRAKEIYEDMKFFHKNIYLYPAKDLIFYSADIHNNYIVAQRIEVLKGLIEKEEATIIMTIDGALEHLVTLDTIKESILTFQVGEILNIEKTKEDFVLRGYERVELVETKGQFSIRGGIIDIYPITEENAYRIELWDDEIDSIRTMDIKTQRSIEKIDSIKVYPGTEVVLKENNIKNALIKLEKEKEEMVNFFKKSDKREEIEKIKETISEINDKLENLKTYSGVESYIKFFYEETSSIIDYFQKDETIYFIDEPKRVKEKYEVASKEFQLSMMGRYEKGYLLPSQLELLHSFEDIINKLKDKTLIVLSTLTQSIKEINIKEHYNLEVKSINPYNNSFEMLIKDLKAYQDKKYKVALLAGSKTRAERLVKDLQERDIRASYNRDFSSEIIEGNIVVGYGNLHKGFEYPLIRYAIISETDVFSKKKEKKRKKQYKGNKIQKFTDLSVGNYVVHENHGLGIFQGIEKIEVEGISKDYIKISYRDNGNLYVSTNQLDLIQKYIGAEGRKPKLNKLGSSEWVKTKTKVRKAVEDLAKDLIGLYAKRQEEKGYVYSKDTLWQKEFEEMFPFEETEDQLYAIRDTKKDMESQKIMDRLICGDVGYGKTEVAIRAAFKAVQDGKQVAYLVPTTILAQQHYNNFVQRMKNFPIKVEMLSRFRSAKEQKQTTEGLRKGLVDIVIGTHRIISKDVVFKDLGLLIVDEEQRFGVKHKEKMKQMKEHVDVLTLTATPIPRTLHMSLIGIRDMSVLEEPPEERLPIQTYVLEYNEEMIREAIHRELAREGQVYYVYNRVKDIDEIADRISKMVPEAQVAFAHGQMNERELEQIMFDFINGEIDVLVSTTIIETGLDISNVNTIIIHDSDQMGLSQLYQLRGRVGRSNRVAYAYLCYKKNKMLNETAEKRLQAIREFTEFGSGFKIAMRDLEIRGAGNLLGSEQHGHMEAVGYDMYCKLLEQAIKTMKNHDQEDSFDTTIEMNVNAYIPQSYIENEIQKLDIYKRIAAIENEEDYFEIQEEIEDRYGDIPKTVSNLLEIALIKALAHSADIISVEQRQDYIKLQVRQETKINPIKIPGLIEKYNNKLKFSIKDAPFFTYKVDINNKNEFFRQIKNVLHDIKDLKD</sequence>
<keyword evidence="9 13" id="KW-0234">DNA repair</keyword>
<dbReference type="RefSeq" id="WP_132253339.1">
    <property type="nucleotide sequence ID" value="NZ_SMAL01000009.1"/>
</dbReference>
<dbReference type="SMART" id="SM00487">
    <property type="entry name" value="DEXDc"/>
    <property type="match status" value="1"/>
</dbReference>
<reference evidence="17 18" key="1">
    <citation type="submission" date="2019-03" db="EMBL/GenBank/DDBJ databases">
        <title>Genomic Encyclopedia of Type Strains, Phase IV (KMG-IV): sequencing the most valuable type-strain genomes for metagenomic binning, comparative biology and taxonomic classification.</title>
        <authorList>
            <person name="Goeker M."/>
        </authorList>
    </citation>
    <scope>NUCLEOTIDE SEQUENCE [LARGE SCALE GENOMIC DNA]</scope>
    <source>
        <strain evidence="17 18">DSM 24629</strain>
    </source>
</reference>
<dbReference type="Pfam" id="PF00270">
    <property type="entry name" value="DEAD"/>
    <property type="match status" value="1"/>
</dbReference>
<keyword evidence="4 13" id="KW-0227">DNA damage</keyword>
<comment type="subcellular location">
    <subcellularLocation>
        <location evidence="1 13">Cytoplasm</location>
    </subcellularLocation>
</comment>
<dbReference type="InterPro" id="IPR027417">
    <property type="entry name" value="P-loop_NTPase"/>
</dbReference>
<dbReference type="GO" id="GO:0003684">
    <property type="term" value="F:damaged DNA binding"/>
    <property type="evidence" value="ECO:0007669"/>
    <property type="project" value="InterPro"/>
</dbReference>
<evidence type="ECO:0000256" key="14">
    <source>
        <dbReference type="SAM" id="Coils"/>
    </source>
</evidence>
<evidence type="ECO:0000256" key="13">
    <source>
        <dbReference type="HAMAP-Rule" id="MF_00969"/>
    </source>
</evidence>
<dbReference type="PROSITE" id="PS51194">
    <property type="entry name" value="HELICASE_CTER"/>
    <property type="match status" value="1"/>
</dbReference>
<dbReference type="InterPro" id="IPR036101">
    <property type="entry name" value="CarD-like/TRCF_RID_sf"/>
</dbReference>
<evidence type="ECO:0000256" key="8">
    <source>
        <dbReference type="ARBA" id="ARBA00023125"/>
    </source>
</evidence>
<dbReference type="PROSITE" id="PS51192">
    <property type="entry name" value="HELICASE_ATP_BIND_1"/>
    <property type="match status" value="1"/>
</dbReference>
<dbReference type="InterPro" id="IPR001650">
    <property type="entry name" value="Helicase_C-like"/>
</dbReference>
<dbReference type="SMART" id="SM00982">
    <property type="entry name" value="TRCF"/>
    <property type="match status" value="1"/>
</dbReference>
<dbReference type="PANTHER" id="PTHR47964:SF1">
    <property type="entry name" value="ATP-DEPENDENT DNA HELICASE HOMOLOG RECG, CHLOROPLASTIC"/>
    <property type="match status" value="1"/>
</dbReference>
<dbReference type="Pfam" id="PF00271">
    <property type="entry name" value="Helicase_C"/>
    <property type="match status" value="1"/>
</dbReference>
<dbReference type="InterPro" id="IPR004576">
    <property type="entry name" value="Mfd"/>
</dbReference>
<dbReference type="InterPro" id="IPR014001">
    <property type="entry name" value="Helicase_ATP-bd"/>
</dbReference>